<feature type="signal peptide" evidence="1">
    <location>
        <begin position="1"/>
        <end position="25"/>
    </location>
</feature>
<reference evidence="3" key="2">
    <citation type="submission" date="2024-02" db="EMBL/GenBank/DDBJ databases">
        <title>Comparative genomics of Cryptococcus and Kwoniella reveals pathogenesis evolution and contrasting modes of karyotype evolution via chromosome fusion or intercentromeric recombination.</title>
        <authorList>
            <person name="Coelho M.A."/>
            <person name="David-Palma M."/>
            <person name="Shea T."/>
            <person name="Bowers K."/>
            <person name="McGinley-Smith S."/>
            <person name="Mohammad A.W."/>
            <person name="Gnirke A."/>
            <person name="Yurkov A.M."/>
            <person name="Nowrousian M."/>
            <person name="Sun S."/>
            <person name="Cuomo C.A."/>
            <person name="Heitman J."/>
        </authorList>
    </citation>
    <scope>NUCLEOTIDE SEQUENCE</scope>
    <source>
        <strain evidence="3">CBS 10117</strain>
    </source>
</reference>
<dbReference type="GeneID" id="28971995"/>
<dbReference type="PANTHER" id="PTHR35192:SF2">
    <property type="entry name" value="APPLE DOMAIN-CONTAINING PROTEIN"/>
    <property type="match status" value="1"/>
</dbReference>
<name>A0AAJ8KU17_9TREE</name>
<dbReference type="RefSeq" id="XP_018259368.2">
    <property type="nucleotide sequence ID" value="XM_018411556.2"/>
</dbReference>
<dbReference type="AlphaFoldDB" id="A0AAJ8KU17"/>
<accession>A0AAJ8KU17</accession>
<sequence>MARSTLPSFLSIICFLALVILRAQAYTFLGCVSTTATVTATSPSEPDEQACAGFCEQNGNTPYFYYQTGGGLCECGPNTPSADYWVQSASDTGGCQDTSLVVLYSTVTSFQFQKCYSNMVTDNAPPDQSTLEGCFEACRYEGSVMVEPLAGRNAFGCRCNNAYTIQGTDGNGVGACDSYTWFTYVHSQEAAATGWSKRQQKARLAEKRRREQALCPSHLTACTIPQTASYECIDTGSELESCGGCMHGEHGRLNSTAGMDCSTLPGVAFGAVTCYDSRCEAFACKAGYRLVGDFCVPV</sequence>
<dbReference type="Pfam" id="PF21671">
    <property type="entry name" value="CPL1-like"/>
    <property type="match status" value="1"/>
</dbReference>
<feature type="chain" id="PRO_5042543739" description="Protein CPL1-like domain-containing protein" evidence="1">
    <location>
        <begin position="26"/>
        <end position="298"/>
    </location>
</feature>
<gene>
    <name evidence="3" type="ORF">I303_106445</name>
</gene>
<protein>
    <recommendedName>
        <fullName evidence="2">Protein CPL1-like domain-containing protein</fullName>
    </recommendedName>
</protein>
<evidence type="ECO:0000259" key="2">
    <source>
        <dbReference type="Pfam" id="PF21671"/>
    </source>
</evidence>
<reference evidence="3" key="1">
    <citation type="submission" date="2013-07" db="EMBL/GenBank/DDBJ databases">
        <authorList>
            <consortium name="The Broad Institute Genome Sequencing Platform"/>
            <person name="Cuomo C."/>
            <person name="Litvintseva A."/>
            <person name="Chen Y."/>
            <person name="Heitman J."/>
            <person name="Sun S."/>
            <person name="Springer D."/>
            <person name="Dromer F."/>
            <person name="Young S.K."/>
            <person name="Zeng Q."/>
            <person name="Gargeya S."/>
            <person name="Fitzgerald M."/>
            <person name="Abouelleil A."/>
            <person name="Alvarado L."/>
            <person name="Berlin A.M."/>
            <person name="Chapman S.B."/>
            <person name="Dewar J."/>
            <person name="Goldberg J."/>
            <person name="Griggs A."/>
            <person name="Gujja S."/>
            <person name="Hansen M."/>
            <person name="Howarth C."/>
            <person name="Imamovic A."/>
            <person name="Larimer J."/>
            <person name="McCowan C."/>
            <person name="Murphy C."/>
            <person name="Pearson M."/>
            <person name="Priest M."/>
            <person name="Roberts A."/>
            <person name="Saif S."/>
            <person name="Shea T."/>
            <person name="Sykes S."/>
            <person name="Wortman J."/>
            <person name="Nusbaum C."/>
            <person name="Birren B."/>
        </authorList>
    </citation>
    <scope>NUCLEOTIDE SEQUENCE</scope>
    <source>
        <strain evidence="3">CBS 10117</strain>
    </source>
</reference>
<keyword evidence="4" id="KW-1185">Reference proteome</keyword>
<dbReference type="PANTHER" id="PTHR35192">
    <property type="entry name" value="PROTEIN, PUTATIVE-RELATED"/>
    <property type="match status" value="1"/>
</dbReference>
<dbReference type="InterPro" id="IPR038955">
    <property type="entry name" value="PriA/CPL1_fungi"/>
</dbReference>
<keyword evidence="1" id="KW-0732">Signal</keyword>
<dbReference type="KEGG" id="kdj:28971995"/>
<dbReference type="EMBL" id="CP144537">
    <property type="protein sequence ID" value="WWC63840.1"/>
    <property type="molecule type" value="Genomic_DNA"/>
</dbReference>
<dbReference type="InterPro" id="IPR048661">
    <property type="entry name" value="CPL1-like"/>
</dbReference>
<dbReference type="Proteomes" id="UP000078595">
    <property type="component" value="Chromosome 8"/>
</dbReference>
<feature type="domain" description="Protein CPL1-like" evidence="2">
    <location>
        <begin position="230"/>
        <end position="290"/>
    </location>
</feature>
<evidence type="ECO:0000313" key="3">
    <source>
        <dbReference type="EMBL" id="WWC63840.1"/>
    </source>
</evidence>
<proteinExistence type="predicted"/>
<evidence type="ECO:0000313" key="4">
    <source>
        <dbReference type="Proteomes" id="UP000078595"/>
    </source>
</evidence>
<organism evidence="3 4">
    <name type="scientific">Kwoniella dejecticola CBS 10117</name>
    <dbReference type="NCBI Taxonomy" id="1296121"/>
    <lineage>
        <taxon>Eukaryota</taxon>
        <taxon>Fungi</taxon>
        <taxon>Dikarya</taxon>
        <taxon>Basidiomycota</taxon>
        <taxon>Agaricomycotina</taxon>
        <taxon>Tremellomycetes</taxon>
        <taxon>Tremellales</taxon>
        <taxon>Cryptococcaceae</taxon>
        <taxon>Kwoniella</taxon>
    </lineage>
</organism>
<evidence type="ECO:0000256" key="1">
    <source>
        <dbReference type="SAM" id="SignalP"/>
    </source>
</evidence>